<sequence length="49" mass="5451">MLRGAGEAPLILVAISDPAMRAKGQVRVRRGLSASPQPKRDLWREWRPG</sequence>
<name>A0ABT3P1E8_9PROT</name>
<proteinExistence type="predicted"/>
<evidence type="ECO:0000256" key="1">
    <source>
        <dbReference type="SAM" id="MobiDB-lite"/>
    </source>
</evidence>
<evidence type="ECO:0000313" key="3">
    <source>
        <dbReference type="Proteomes" id="UP001526430"/>
    </source>
</evidence>
<protein>
    <submittedName>
        <fullName evidence="2">Uncharacterized protein</fullName>
    </submittedName>
</protein>
<gene>
    <name evidence="2" type="ORF">OF850_21805</name>
</gene>
<dbReference type="EMBL" id="JAPFQI010000029">
    <property type="protein sequence ID" value="MCW8088232.1"/>
    <property type="molecule type" value="Genomic_DNA"/>
</dbReference>
<comment type="caution">
    <text evidence="2">The sequence shown here is derived from an EMBL/GenBank/DDBJ whole genome shotgun (WGS) entry which is preliminary data.</text>
</comment>
<reference evidence="2 3" key="1">
    <citation type="submission" date="2022-10" db="EMBL/GenBank/DDBJ databases">
        <title>Roseococcus glaciei nov., sp. nov., isolated from glacier.</title>
        <authorList>
            <person name="Liu Q."/>
            <person name="Xin Y.-H."/>
        </authorList>
    </citation>
    <scope>NUCLEOTIDE SEQUENCE [LARGE SCALE GENOMIC DNA]</scope>
    <source>
        <strain evidence="2 3">MDT2-1-1</strain>
    </source>
</reference>
<organism evidence="2 3">
    <name type="scientific">Sabulicella glaciei</name>
    <dbReference type="NCBI Taxonomy" id="2984948"/>
    <lineage>
        <taxon>Bacteria</taxon>
        <taxon>Pseudomonadati</taxon>
        <taxon>Pseudomonadota</taxon>
        <taxon>Alphaproteobacteria</taxon>
        <taxon>Acetobacterales</taxon>
        <taxon>Acetobacteraceae</taxon>
        <taxon>Sabulicella</taxon>
    </lineage>
</organism>
<feature type="region of interest" description="Disordered" evidence="1">
    <location>
        <begin position="25"/>
        <end position="49"/>
    </location>
</feature>
<dbReference type="Proteomes" id="UP001526430">
    <property type="component" value="Unassembled WGS sequence"/>
</dbReference>
<keyword evidence="3" id="KW-1185">Reference proteome</keyword>
<accession>A0ABT3P1E8</accession>
<evidence type="ECO:0000313" key="2">
    <source>
        <dbReference type="EMBL" id="MCW8088232.1"/>
    </source>
</evidence>
<feature type="compositionally biased region" description="Basic and acidic residues" evidence="1">
    <location>
        <begin position="38"/>
        <end position="49"/>
    </location>
</feature>